<evidence type="ECO:0000256" key="1">
    <source>
        <dbReference type="ARBA" id="ARBA00023235"/>
    </source>
</evidence>
<dbReference type="GO" id="GO:0046487">
    <property type="term" value="P:glyoxylate metabolic process"/>
    <property type="evidence" value="ECO:0007669"/>
    <property type="project" value="TreeGrafter"/>
</dbReference>
<gene>
    <name evidence="5" type="ORF">Csp_A15180</name>
</gene>
<accession>C9YBL7</accession>
<dbReference type="Gene3D" id="3.20.20.150">
    <property type="entry name" value="Divalent-metal-dependent TIM barrel enzymes"/>
    <property type="match status" value="1"/>
</dbReference>
<sequence length="274" mass="30420">MPRFAANLTMLYNEHTFLDRFAAAAADGFQGVEYLFPYAFASRDIALRLQDHGLRQVLFNAPPGDWDAGERGLACLPGREAEFRAGFAKALEYAQALNCPRIHVMAGLAPAGIDRTELQATYEANLAWAAEQACTDGRDVLIEPINTRDIPGFFLNRQDEAHRTVQAIGAPNLKVQFDLYHCQIVEGDVAMKIRQYLPTGRVGHFQIAGVPMRHEPDLGELNHRYLFSVIDEVSAVSGWEGWVGCEYRPALGTVRGATSTGLAWMQELTPVHFK</sequence>
<comment type="similarity">
    <text evidence="2">Belongs to the hyi family.</text>
</comment>
<evidence type="ECO:0000259" key="4">
    <source>
        <dbReference type="Pfam" id="PF01261"/>
    </source>
</evidence>
<reference evidence="5" key="1">
    <citation type="journal article" date="2010" name="Nature">
        <title>The dynamic genome of Hydra.</title>
        <authorList>
            <person name="Chapman J.A."/>
            <person name="Kirkness E.F."/>
            <person name="Simakov O."/>
            <person name="Hampson S.E."/>
            <person name="Mitros T."/>
            <person name="Weinmaier T."/>
            <person name="Rattei T."/>
            <person name="Balasubramanian P.G."/>
            <person name="Borman J."/>
            <person name="Busam D."/>
            <person name="Disbennett K."/>
            <person name="Pfannkoch C."/>
            <person name="Sumin N."/>
            <person name="Sutton G."/>
            <person name="Viswanathan L."/>
            <person name="Walenz B."/>
            <person name="Goodstein D.M."/>
            <person name="Hellsten U."/>
            <person name="Kawashima T."/>
            <person name="Prochnik S.E."/>
            <person name="Putnam N.H."/>
            <person name="Shu S."/>
            <person name="Blumberg B."/>
            <person name="Dana C.E."/>
            <person name="Gee L."/>
            <person name="Kibler D.F."/>
            <person name="Law L."/>
            <person name="Lindgens D."/>
            <person name="Martinez D.E."/>
            <person name="Peng J."/>
            <person name="Wigge P.A."/>
            <person name="Bertulat B."/>
            <person name="Guder C."/>
            <person name="Nakamura Y."/>
            <person name="Ozbek S."/>
            <person name="Watanabe H."/>
            <person name="Khalturin K."/>
            <person name="Hemmrich G."/>
            <person name="Franke A."/>
            <person name="Augustin R."/>
            <person name="Fraune S."/>
            <person name="Hayakawa E."/>
            <person name="Hayakawa S."/>
            <person name="Hirose M."/>
            <person name="Hwang J."/>
            <person name="Ikeo K."/>
            <person name="Nishimiya-Fujisawa C."/>
            <person name="Ogura A."/>
            <person name="Takahashi T."/>
            <person name="Steinmetz P.R."/>
            <person name="Zhang X."/>
            <person name="Aufschnaiter R."/>
            <person name="Eder M.K."/>
            <person name="Gorny A.K."/>
            <person name="Salvenmoser W."/>
            <person name="Heimberg A.M."/>
            <person name="Wheeler B.M."/>
            <person name="Peterson K.J."/>
            <person name="Boettger A."/>
            <person name="Tischler P."/>
            <person name="Wolf A."/>
            <person name="Gojobori T."/>
            <person name="Remington K.A."/>
            <person name="Strausberg R.L."/>
            <person name="Venter J."/>
            <person name="Technau U."/>
            <person name="Hobmayer B."/>
            <person name="Bosch T.C."/>
            <person name="Holstein T.W."/>
            <person name="Fujisawa T."/>
            <person name="Bode H.R."/>
            <person name="David C.N."/>
            <person name="Rokhsar D.S."/>
            <person name="Steele R.E."/>
        </authorList>
    </citation>
    <scope>NUCLEOTIDE SEQUENCE</scope>
</reference>
<dbReference type="PIRSF" id="PIRSF006241">
    <property type="entry name" value="HyI"/>
    <property type="match status" value="1"/>
</dbReference>
<dbReference type="InterPro" id="IPR026040">
    <property type="entry name" value="HyI-like"/>
</dbReference>
<organism evidence="5">
    <name type="scientific">Curvibacter symbiont subsp. Hydra magnipapillata</name>
    <dbReference type="NCBI Taxonomy" id="667019"/>
    <lineage>
        <taxon>Bacteria</taxon>
        <taxon>Pseudomonadati</taxon>
        <taxon>Pseudomonadota</taxon>
        <taxon>Betaproteobacteria</taxon>
        <taxon>Burkholderiales</taxon>
        <taxon>Comamonadaceae</taxon>
        <taxon>Curvibacter</taxon>
    </lineage>
</organism>
<dbReference type="PANTHER" id="PTHR43489">
    <property type="entry name" value="ISOMERASE"/>
    <property type="match status" value="1"/>
</dbReference>
<protein>
    <submittedName>
        <fullName evidence="5">Uncharacterized 28.3 kDa protein in gbd 5'region</fullName>
        <ecNumber evidence="5">5.3.1.22</ecNumber>
    </submittedName>
</protein>
<dbReference type="Pfam" id="PF01261">
    <property type="entry name" value="AP_endonuc_2"/>
    <property type="match status" value="1"/>
</dbReference>
<dbReference type="EMBL" id="FN543104">
    <property type="protein sequence ID" value="CBA30043.1"/>
    <property type="molecule type" value="Genomic_DNA"/>
</dbReference>
<dbReference type="InterPro" id="IPR053398">
    <property type="entry name" value="HPT_OtnI_isomerases"/>
</dbReference>
<dbReference type="SUPFAM" id="SSF51658">
    <property type="entry name" value="Xylose isomerase-like"/>
    <property type="match status" value="1"/>
</dbReference>
<keyword evidence="1 2" id="KW-0413">Isomerase</keyword>
<dbReference type="AlphaFoldDB" id="C9YBL7"/>
<feature type="active site" description="Proton donor/acceptor" evidence="3">
    <location>
        <position position="246"/>
    </location>
</feature>
<dbReference type="NCBIfam" id="NF043033">
    <property type="entry name" value="OxoTetrIsom"/>
    <property type="match status" value="1"/>
</dbReference>
<dbReference type="PANTHER" id="PTHR43489:SF13">
    <property type="entry name" value="HYDROXYPYRUVATE ISOMERASE"/>
    <property type="match status" value="1"/>
</dbReference>
<evidence type="ECO:0000313" key="5">
    <source>
        <dbReference type="EMBL" id="CBA30043.1"/>
    </source>
</evidence>
<evidence type="ECO:0000256" key="2">
    <source>
        <dbReference type="PIRNR" id="PIRNR006241"/>
    </source>
</evidence>
<dbReference type="InterPro" id="IPR013022">
    <property type="entry name" value="Xyl_isomerase-like_TIM-brl"/>
</dbReference>
<feature type="domain" description="Xylose isomerase-like TIM barrel" evidence="4">
    <location>
        <begin position="21"/>
        <end position="267"/>
    </location>
</feature>
<dbReference type="GO" id="GO:0008903">
    <property type="term" value="F:hydroxypyruvate isomerase activity"/>
    <property type="evidence" value="ECO:0007669"/>
    <property type="project" value="UniProtKB-EC"/>
</dbReference>
<dbReference type="InterPro" id="IPR050417">
    <property type="entry name" value="Sugar_Epim/Isomerase"/>
</dbReference>
<name>C9YBL7_CURXX</name>
<dbReference type="InterPro" id="IPR036237">
    <property type="entry name" value="Xyl_isomerase-like_sf"/>
</dbReference>
<feature type="active site" description="Proton donor/acceptor" evidence="3">
    <location>
        <position position="143"/>
    </location>
</feature>
<proteinExistence type="inferred from homology"/>
<dbReference type="FunFam" id="3.20.20.150:FF:000007">
    <property type="entry name" value="Hydroxypyruvate isomerase"/>
    <property type="match status" value="1"/>
</dbReference>
<evidence type="ECO:0000256" key="3">
    <source>
        <dbReference type="PIRSR" id="PIRSR006241-50"/>
    </source>
</evidence>
<dbReference type="EC" id="5.3.1.22" evidence="5"/>